<organism evidence="1 2">
    <name type="scientific">Pelobates cultripes</name>
    <name type="common">Western spadefoot toad</name>
    <dbReference type="NCBI Taxonomy" id="61616"/>
    <lineage>
        <taxon>Eukaryota</taxon>
        <taxon>Metazoa</taxon>
        <taxon>Chordata</taxon>
        <taxon>Craniata</taxon>
        <taxon>Vertebrata</taxon>
        <taxon>Euteleostomi</taxon>
        <taxon>Amphibia</taxon>
        <taxon>Batrachia</taxon>
        <taxon>Anura</taxon>
        <taxon>Pelobatoidea</taxon>
        <taxon>Pelobatidae</taxon>
        <taxon>Pelobates</taxon>
    </lineage>
</organism>
<protein>
    <submittedName>
        <fullName evidence="1">Uncharacterized protein</fullName>
    </submittedName>
</protein>
<name>A0AAD1VSL9_PELCU</name>
<gene>
    <name evidence="1" type="ORF">PECUL_23A035154</name>
</gene>
<accession>A0AAD1VSL9</accession>
<evidence type="ECO:0000313" key="1">
    <source>
        <dbReference type="EMBL" id="CAH2247727.1"/>
    </source>
</evidence>
<dbReference type="EMBL" id="OW240913">
    <property type="protein sequence ID" value="CAH2247727.1"/>
    <property type="molecule type" value="Genomic_DNA"/>
</dbReference>
<dbReference type="AlphaFoldDB" id="A0AAD1VSL9"/>
<keyword evidence="2" id="KW-1185">Reference proteome</keyword>
<dbReference type="Proteomes" id="UP001295444">
    <property type="component" value="Chromosome 02"/>
</dbReference>
<sequence length="194" mass="21973">MATGHVSGELPETHCTKSNFGTITATISKPDTYSCCRHSAEIRGVSLNAKDIDREASKMADATGHLESHEETSTLHHRLQALFAAFWEKLESKLTLPALQSAEAPSKRLQITAIKVLVRRRRQRLHRQRTRKAAANTAECRRIWQHSTIRHMWEMSPEGERGGKQTQNPQLTPLAIRKEAHTMWDYNFPVQGIG</sequence>
<proteinExistence type="predicted"/>
<reference evidence="1" key="1">
    <citation type="submission" date="2022-03" db="EMBL/GenBank/DDBJ databases">
        <authorList>
            <person name="Alioto T."/>
            <person name="Alioto T."/>
            <person name="Gomez Garrido J."/>
        </authorList>
    </citation>
    <scope>NUCLEOTIDE SEQUENCE</scope>
</reference>
<evidence type="ECO:0000313" key="2">
    <source>
        <dbReference type="Proteomes" id="UP001295444"/>
    </source>
</evidence>